<evidence type="ECO:0000256" key="5">
    <source>
        <dbReference type="ARBA" id="ARBA00023242"/>
    </source>
</evidence>
<feature type="domain" description="Velvet" evidence="6">
    <location>
        <begin position="3"/>
        <end position="183"/>
    </location>
</feature>
<dbReference type="InterPro" id="IPR021740">
    <property type="entry name" value="Velvet"/>
</dbReference>
<dbReference type="EMBL" id="ML738609">
    <property type="protein sequence ID" value="KAE8164280.1"/>
    <property type="molecule type" value="Genomic_DNA"/>
</dbReference>
<evidence type="ECO:0000256" key="3">
    <source>
        <dbReference type="ARBA" id="ARBA00023015"/>
    </source>
</evidence>
<keyword evidence="3" id="KW-0805">Transcription regulation</keyword>
<protein>
    <submittedName>
        <fullName evidence="7">Velvet factor-domain-containing protein</fullName>
    </submittedName>
</protein>
<dbReference type="Proteomes" id="UP000326950">
    <property type="component" value="Unassembled WGS sequence"/>
</dbReference>
<dbReference type="GO" id="GO:0005634">
    <property type="term" value="C:nucleus"/>
    <property type="evidence" value="ECO:0007669"/>
    <property type="project" value="UniProtKB-SubCell"/>
</dbReference>
<dbReference type="PROSITE" id="PS51821">
    <property type="entry name" value="VELVET"/>
    <property type="match status" value="1"/>
</dbReference>
<organism evidence="7 8">
    <name type="scientific">Aspergillus tamarii</name>
    <dbReference type="NCBI Taxonomy" id="41984"/>
    <lineage>
        <taxon>Eukaryota</taxon>
        <taxon>Fungi</taxon>
        <taxon>Dikarya</taxon>
        <taxon>Ascomycota</taxon>
        <taxon>Pezizomycotina</taxon>
        <taxon>Eurotiomycetes</taxon>
        <taxon>Eurotiomycetidae</taxon>
        <taxon>Eurotiales</taxon>
        <taxon>Aspergillaceae</taxon>
        <taxon>Aspergillus</taxon>
        <taxon>Aspergillus subgen. Circumdati</taxon>
    </lineage>
</organism>
<name>A0A5N6V0X7_ASPTM</name>
<sequence length="271" mass="30203">MSPLSSEYELVIRQQPTRACVAGVKEKGRKPFDPQPIVQLRVREAGTYLAQHYLQSPYYFMCCCLLDPLNDAPAPIAPLTALTGTLVSSLHQLKDVNSSDGGFFVFGNLFVKVEGDFRLKFTLFEMRNGIVTHLTFPGMTESTSLSILFADQGVKLKLRKRPRTYMKRSLPQPEDYPQPAPLSSINYSSIQLPGNTSRGYPGNAAAASQDYSYPTGPIKRQCMSFEFNNRGTYNDGRTYEIEARPQNPVLLTNQPRVYTTPPGVVDYAIVG</sequence>
<dbReference type="AlphaFoldDB" id="A0A5N6V0X7"/>
<dbReference type="PANTHER" id="PTHR33572">
    <property type="entry name" value="SPORE DEVELOPMENT REGULATOR VOSA"/>
    <property type="match status" value="1"/>
</dbReference>
<evidence type="ECO:0000256" key="2">
    <source>
        <dbReference type="ARBA" id="ARBA00022969"/>
    </source>
</evidence>
<dbReference type="GO" id="GO:0030435">
    <property type="term" value="P:sporulation resulting in formation of a cellular spore"/>
    <property type="evidence" value="ECO:0007669"/>
    <property type="project" value="UniProtKB-KW"/>
</dbReference>
<evidence type="ECO:0000256" key="4">
    <source>
        <dbReference type="ARBA" id="ARBA00023163"/>
    </source>
</evidence>
<accession>A0A5N6V0X7</accession>
<dbReference type="InterPro" id="IPR038491">
    <property type="entry name" value="Velvet_dom_sf"/>
</dbReference>
<keyword evidence="4" id="KW-0804">Transcription</keyword>
<evidence type="ECO:0000313" key="7">
    <source>
        <dbReference type="EMBL" id="KAE8164280.1"/>
    </source>
</evidence>
<keyword evidence="8" id="KW-1185">Reference proteome</keyword>
<evidence type="ECO:0000259" key="6">
    <source>
        <dbReference type="PROSITE" id="PS51821"/>
    </source>
</evidence>
<evidence type="ECO:0000313" key="8">
    <source>
        <dbReference type="Proteomes" id="UP000326950"/>
    </source>
</evidence>
<dbReference type="Pfam" id="PF11754">
    <property type="entry name" value="Velvet"/>
    <property type="match status" value="3"/>
</dbReference>
<evidence type="ECO:0000256" key="1">
    <source>
        <dbReference type="ARBA" id="ARBA00004123"/>
    </source>
</evidence>
<proteinExistence type="predicted"/>
<dbReference type="InterPro" id="IPR037525">
    <property type="entry name" value="Velvet_dom"/>
</dbReference>
<reference evidence="7 8" key="1">
    <citation type="submission" date="2019-04" db="EMBL/GenBank/DDBJ databases">
        <title>Friends and foes A comparative genomics study of 23 Aspergillus species from section Flavi.</title>
        <authorList>
            <consortium name="DOE Joint Genome Institute"/>
            <person name="Kjaerbolling I."/>
            <person name="Vesth T."/>
            <person name="Frisvad J.C."/>
            <person name="Nybo J.L."/>
            <person name="Theobald S."/>
            <person name="Kildgaard S."/>
            <person name="Isbrandt T."/>
            <person name="Kuo A."/>
            <person name="Sato A."/>
            <person name="Lyhne E.K."/>
            <person name="Kogle M.E."/>
            <person name="Wiebenga A."/>
            <person name="Kun R.S."/>
            <person name="Lubbers R.J."/>
            <person name="Makela M.R."/>
            <person name="Barry K."/>
            <person name="Chovatia M."/>
            <person name="Clum A."/>
            <person name="Daum C."/>
            <person name="Haridas S."/>
            <person name="He G."/>
            <person name="LaButti K."/>
            <person name="Lipzen A."/>
            <person name="Mondo S."/>
            <person name="Riley R."/>
            <person name="Salamov A."/>
            <person name="Simmons B.A."/>
            <person name="Magnuson J.K."/>
            <person name="Henrissat B."/>
            <person name="Mortensen U.H."/>
            <person name="Larsen T.O."/>
            <person name="Devries R.P."/>
            <person name="Grigoriev I.V."/>
            <person name="Machida M."/>
            <person name="Baker S.E."/>
            <person name="Andersen M.R."/>
        </authorList>
    </citation>
    <scope>NUCLEOTIDE SEQUENCE [LARGE SCALE GENOMIC DNA]</scope>
    <source>
        <strain evidence="7 8">CBS 117626</strain>
    </source>
</reference>
<keyword evidence="2" id="KW-0749">Sporulation</keyword>
<dbReference type="Gene3D" id="2.60.40.3960">
    <property type="entry name" value="Velvet domain"/>
    <property type="match status" value="1"/>
</dbReference>
<keyword evidence="5" id="KW-0539">Nucleus</keyword>
<comment type="subcellular location">
    <subcellularLocation>
        <location evidence="1">Nucleus</location>
    </subcellularLocation>
</comment>
<dbReference type="OrthoDB" id="5599552at2759"/>
<gene>
    <name evidence="7" type="ORF">BDV40DRAFT_287032</name>
</gene>
<dbReference type="PANTHER" id="PTHR33572:SF18">
    <property type="entry name" value="SPORE DEVELOPMENT REGULATOR VOSA"/>
    <property type="match status" value="1"/>
</dbReference>